<evidence type="ECO:0000313" key="2">
    <source>
        <dbReference type="EMBL" id="MEO3714093.1"/>
    </source>
</evidence>
<dbReference type="PANTHER" id="PTHR21198:SF3">
    <property type="entry name" value="GLUTAMATE RACEMASE"/>
    <property type="match status" value="1"/>
</dbReference>
<comment type="caution">
    <text evidence="2">The sequence shown here is derived from an EMBL/GenBank/DDBJ whole genome shotgun (WGS) entry which is preliminary data.</text>
</comment>
<keyword evidence="1" id="KW-0413">Isomerase</keyword>
<dbReference type="Gene3D" id="3.40.50.1860">
    <property type="match status" value="2"/>
</dbReference>
<name>A0ABV0GG87_9BURK</name>
<dbReference type="Pfam" id="PF01177">
    <property type="entry name" value="Asp_Glu_race"/>
    <property type="match status" value="1"/>
</dbReference>
<dbReference type="EMBL" id="JBDPZC010000007">
    <property type="protein sequence ID" value="MEO3714093.1"/>
    <property type="molecule type" value="Genomic_DNA"/>
</dbReference>
<protein>
    <submittedName>
        <fullName evidence="2">Aspartate/glutamate racemase family protein</fullName>
    </submittedName>
</protein>
<sequence length="268" mass="28565">MHEEVVPGPLHSPIAVFDAGIGSYGIVQLIHRHYPDQDLLYFADRASFPYGGKTKEALAQSIRDAIARLAEMGAHAVVLASNAPSVMVLDELGPQQPVPVLGIYPPVADALARSQSGQIAVLGVESLIQSAEIRAYVARQAGGLDVGLVNASPLVQLVEEGTFLSNPGATLEAVQHFIQELRQDRPGLDVCTLSSTHLPWLAPFFALAAPDVDFLDPAESLIPRLRPYVASGTGQIRCIATESPSMPVSGLQRMLTLLGVDLKPKLVI</sequence>
<evidence type="ECO:0000313" key="3">
    <source>
        <dbReference type="Proteomes" id="UP001462640"/>
    </source>
</evidence>
<dbReference type="PANTHER" id="PTHR21198">
    <property type="entry name" value="GLUTAMATE RACEMASE"/>
    <property type="match status" value="1"/>
</dbReference>
<proteinExistence type="predicted"/>
<gene>
    <name evidence="2" type="ORF">ABDJ40_15110</name>
</gene>
<organism evidence="2 3">
    <name type="scientific">Roseateles flavus</name>
    <dbReference type="NCBI Taxonomy" id="3149041"/>
    <lineage>
        <taxon>Bacteria</taxon>
        <taxon>Pseudomonadati</taxon>
        <taxon>Pseudomonadota</taxon>
        <taxon>Betaproteobacteria</taxon>
        <taxon>Burkholderiales</taxon>
        <taxon>Sphaerotilaceae</taxon>
        <taxon>Roseateles</taxon>
    </lineage>
</organism>
<dbReference type="InterPro" id="IPR001920">
    <property type="entry name" value="Asp/Glu_race"/>
</dbReference>
<dbReference type="Proteomes" id="UP001462640">
    <property type="component" value="Unassembled WGS sequence"/>
</dbReference>
<reference evidence="2 3" key="1">
    <citation type="submission" date="2024-05" db="EMBL/GenBank/DDBJ databases">
        <title>Roseateles sp. 2.12 16S ribosomal RNA gene Genome sequencing and assembly.</title>
        <authorList>
            <person name="Woo H."/>
        </authorList>
    </citation>
    <scope>NUCLEOTIDE SEQUENCE [LARGE SCALE GENOMIC DNA]</scope>
    <source>
        <strain evidence="2 3">2.12</strain>
    </source>
</reference>
<dbReference type="SUPFAM" id="SSF53681">
    <property type="entry name" value="Aspartate/glutamate racemase"/>
    <property type="match status" value="2"/>
</dbReference>
<keyword evidence="3" id="KW-1185">Reference proteome</keyword>
<accession>A0ABV0GG87</accession>
<dbReference type="InterPro" id="IPR015942">
    <property type="entry name" value="Asp/Glu/hydantoin_racemase"/>
</dbReference>
<evidence type="ECO:0000256" key="1">
    <source>
        <dbReference type="ARBA" id="ARBA00023235"/>
    </source>
</evidence>
<dbReference type="RefSeq" id="WP_347611111.1">
    <property type="nucleotide sequence ID" value="NZ_JBDPZC010000007.1"/>
</dbReference>